<dbReference type="Gene3D" id="1.10.443.10">
    <property type="entry name" value="Intergrase catalytic core"/>
    <property type="match status" value="1"/>
</dbReference>
<feature type="domain" description="Tyr recombinase" evidence="2">
    <location>
        <begin position="114"/>
        <end position="311"/>
    </location>
</feature>
<proteinExistence type="predicted"/>
<reference evidence="3 4" key="1">
    <citation type="submission" date="2019-04" db="EMBL/GenBank/DDBJ databases">
        <title>Streptomyces oryziradicis sp. nov., a novel actinomycete isolated from rhizosphere soil of rice (Oryza sativa L.).</title>
        <authorList>
            <person name="Li C."/>
        </authorList>
    </citation>
    <scope>NUCLEOTIDE SEQUENCE [LARGE SCALE GENOMIC DNA]</scope>
    <source>
        <strain evidence="3 4">NEAU-C40</strain>
    </source>
</reference>
<dbReference type="EMBL" id="SUMC01000068">
    <property type="protein sequence ID" value="TKA01932.1"/>
    <property type="molecule type" value="Genomic_DNA"/>
</dbReference>
<evidence type="ECO:0000259" key="2">
    <source>
        <dbReference type="PROSITE" id="PS51898"/>
    </source>
</evidence>
<dbReference type="GO" id="GO:0003677">
    <property type="term" value="F:DNA binding"/>
    <property type="evidence" value="ECO:0007669"/>
    <property type="project" value="InterPro"/>
</dbReference>
<dbReference type="InterPro" id="IPR011010">
    <property type="entry name" value="DNA_brk_join_enz"/>
</dbReference>
<evidence type="ECO:0000313" key="3">
    <source>
        <dbReference type="EMBL" id="TKA01932.1"/>
    </source>
</evidence>
<dbReference type="PROSITE" id="PS51898">
    <property type="entry name" value="TYR_RECOMBINASE"/>
    <property type="match status" value="1"/>
</dbReference>
<protein>
    <submittedName>
        <fullName evidence="3">Site-specific recombinase</fullName>
    </submittedName>
</protein>
<accession>A0A4U0RZP3</accession>
<dbReference type="CDD" id="cd00397">
    <property type="entry name" value="DNA_BRE_C"/>
    <property type="match status" value="1"/>
</dbReference>
<evidence type="ECO:0000313" key="4">
    <source>
        <dbReference type="Proteomes" id="UP000305778"/>
    </source>
</evidence>
<dbReference type="Pfam" id="PF00589">
    <property type="entry name" value="Phage_integrase"/>
    <property type="match status" value="1"/>
</dbReference>
<name>A0A4U0RZP3_9ACTN</name>
<dbReference type="Proteomes" id="UP000305778">
    <property type="component" value="Unassembled WGS sequence"/>
</dbReference>
<gene>
    <name evidence="3" type="ORF">FCI23_39760</name>
</gene>
<dbReference type="GO" id="GO:0006310">
    <property type="term" value="P:DNA recombination"/>
    <property type="evidence" value="ECO:0007669"/>
    <property type="project" value="UniProtKB-KW"/>
</dbReference>
<comment type="caution">
    <text evidence="3">The sequence shown here is derived from an EMBL/GenBank/DDBJ whole genome shotgun (WGS) entry which is preliminary data.</text>
</comment>
<dbReference type="OrthoDB" id="3345368at2"/>
<dbReference type="SUPFAM" id="SSF56349">
    <property type="entry name" value="DNA breaking-rejoining enzymes"/>
    <property type="match status" value="1"/>
</dbReference>
<dbReference type="GO" id="GO:0015074">
    <property type="term" value="P:DNA integration"/>
    <property type="evidence" value="ECO:0007669"/>
    <property type="project" value="InterPro"/>
</dbReference>
<dbReference type="AlphaFoldDB" id="A0A4U0RZP3"/>
<keyword evidence="4" id="KW-1185">Reference proteome</keyword>
<dbReference type="InterPro" id="IPR013762">
    <property type="entry name" value="Integrase-like_cat_sf"/>
</dbReference>
<sequence>MDRYLTAAGITKGSARVYRISLTNWAWMLAGTPTPIGPARRGARPPALALAALDDPGLPEVLAELAAARADEMDADTVNRELSVVRKAIGWWLRQGWISVDPTFGIERRPSPPDKTKALSLAQVAAVWRLEDVSLRDKTLWRLLYESAARAEEALCLNIEDLFTADKRGKIKAKGGAIEWIHWQSGAAQLLPRLISGRTEGPLFLTGRRAPDGTPSLDVCLATGRARLSYRRAEEIFEESTRLLANPLARPEQWADLQGWTLHRWRHSSLTHDAEGGTSTPMLLARSRHASVRSLERYARPGVDSVARHVASRDPAARRR</sequence>
<organism evidence="3 4">
    <name type="scientific">Actinacidiphila oryziradicis</name>
    <dbReference type="NCBI Taxonomy" id="2571141"/>
    <lineage>
        <taxon>Bacteria</taxon>
        <taxon>Bacillati</taxon>
        <taxon>Actinomycetota</taxon>
        <taxon>Actinomycetes</taxon>
        <taxon>Kitasatosporales</taxon>
        <taxon>Streptomycetaceae</taxon>
        <taxon>Actinacidiphila</taxon>
    </lineage>
</organism>
<evidence type="ECO:0000256" key="1">
    <source>
        <dbReference type="ARBA" id="ARBA00023172"/>
    </source>
</evidence>
<keyword evidence="1" id="KW-0233">DNA recombination</keyword>
<dbReference type="InterPro" id="IPR002104">
    <property type="entry name" value="Integrase_catalytic"/>
</dbReference>